<dbReference type="InterPro" id="IPR022842">
    <property type="entry name" value="RNAP_Rpo3/Rpb3/RPAC1"/>
</dbReference>
<keyword evidence="11" id="KW-0804">Transcription</keyword>
<dbReference type="Gene3D" id="1.10.10.520">
    <property type="entry name" value="Ubiquitin activating enzymes (Uba3). Chain: B, domain 2"/>
    <property type="match status" value="1"/>
</dbReference>
<dbReference type="EC" id="6.2.1.64" evidence="13"/>
<keyword evidence="10" id="KW-0067">ATP-binding</keyword>
<name>L0PAU5_PNEJI</name>
<evidence type="ECO:0000256" key="10">
    <source>
        <dbReference type="ARBA" id="ARBA00022840"/>
    </source>
</evidence>
<dbReference type="GO" id="GO:0046983">
    <property type="term" value="F:protein dimerization activity"/>
    <property type="evidence" value="ECO:0007669"/>
    <property type="project" value="InterPro"/>
</dbReference>
<evidence type="ECO:0000256" key="1">
    <source>
        <dbReference type="ARBA" id="ARBA00004123"/>
    </source>
</evidence>
<dbReference type="AlphaFoldDB" id="L0PAU5"/>
<comment type="pathway">
    <text evidence="2">Protein modification; protein neddylation.</text>
</comment>
<comment type="caution">
    <text evidence="17">The sequence shown here is derived from an EMBL/GenBank/DDBJ whole genome shotgun (WGS) entry which is preliminary data.</text>
</comment>
<dbReference type="FunCoup" id="L0PAU5">
    <property type="interactions" value="851"/>
</dbReference>
<dbReference type="InterPro" id="IPR001514">
    <property type="entry name" value="DNA-dir_RNA_pol_30-40kDasu_CS"/>
</dbReference>
<evidence type="ECO:0000259" key="16">
    <source>
        <dbReference type="SMART" id="SM00662"/>
    </source>
</evidence>
<dbReference type="Gene3D" id="3.10.20.260">
    <property type="entry name" value="NEDD8-activating enzyme E1, catalytic subunit"/>
    <property type="match status" value="1"/>
</dbReference>
<dbReference type="VEuPathDB" id="FungiDB:PNEJI1_001554"/>
<keyword evidence="8" id="KW-0547">Nucleotide-binding</keyword>
<comment type="catalytic activity">
    <reaction evidence="14">
        <text>ATP + [NEDD8 protein] + [E1 NEDD8-activating enzyme]-L-cysteine = AMP + diphosphate + [E1 NEDD8-activating enzyme]-S-[NEDD8 protein]-yl-L-cysteine.</text>
        <dbReference type="EC" id="6.2.1.64"/>
    </reaction>
</comment>
<reference evidence="17 18" key="1">
    <citation type="journal article" date="2012" name="MBio">
        <title>De novo assembly of the Pneumocystis jirovecii genome from a single bronchoalveolar lavage fluid specimen from a patient.</title>
        <authorList>
            <person name="Cisse O.H."/>
            <person name="Pagni M."/>
            <person name="Hauser P.M."/>
        </authorList>
    </citation>
    <scope>NUCLEOTIDE SEQUENCE [LARGE SCALE GENOMIC DNA]</scope>
    <source>
        <strain evidence="17 18">SE8</strain>
    </source>
</reference>
<comment type="similarity">
    <text evidence="3">Belongs to the ubiquitin-activating E1 family. UBA3 subfamily.</text>
</comment>
<dbReference type="Gene3D" id="3.30.1360.10">
    <property type="entry name" value="RNA polymerase, RBP11-like subunit"/>
    <property type="match status" value="1"/>
</dbReference>
<evidence type="ECO:0000313" key="17">
    <source>
        <dbReference type="EMBL" id="CCJ29483.1"/>
    </source>
</evidence>
<sequence>MEFDLIGIDCSIVNAFRRILIAEIPTIAIEYVFVNNNTSIIQDEILAQRLGLIPIKANPDFFTWFTSNYFPIFFFILNIKEPDANQEPRPTDYDTVVLSLKVACTKNPKASENERDPEKLYINSNVYSGDIQWQPAGRQIELFKDDPIKAVHDKILIAKLRPGQEIDVTMHCILGIGQDHAKFSPVSTSSYRLLPTIHILEPIYDDDAEKFALCFSKGVIDIVLDEQNRKVAKVANPRNDTVSRECLRHDEFKDKVKLGRVRDHFIFSIENLEFMQGKKDDFLNKYKVLVLGAGGLGCEILKNLVFSGFKHISVIDMDTIDLSNLNRQFLFRFSDIGKSKAICAAEYIMKRMKGVYITPYHCKIQDKDESFYMQFNIIISGLDNIEGRRWINSILVNMVDPESPESLKPFIDGATEGLKGQVRVILPTITSCYECSLDMYGKNTTYPICTIINTPRLPEHCIQWALIIEWPRIFPNKLIDNDNPEHIKWIYETAKNRANKFNITGVTFFFTQGVVKNIIPAVASSNAIIAGTDSIYTYTFQYEKKPDCPVCGYLPTIYEVSSKITLNEFIEELIKSPN</sequence>
<keyword evidence="7" id="KW-0436">Ligase</keyword>
<dbReference type="InterPro" id="IPR035985">
    <property type="entry name" value="Ubiquitin-activating_enz"/>
</dbReference>
<dbReference type="SUPFAM" id="SSF56553">
    <property type="entry name" value="Insert subdomain of RNA polymerase alpha subunit"/>
    <property type="match status" value="1"/>
</dbReference>
<evidence type="ECO:0000256" key="5">
    <source>
        <dbReference type="ARBA" id="ARBA00022083"/>
    </source>
</evidence>
<dbReference type="InterPro" id="IPR023318">
    <property type="entry name" value="Ub_act_enz_dom_a_sf"/>
</dbReference>
<evidence type="ECO:0000256" key="6">
    <source>
        <dbReference type="ARBA" id="ARBA00022478"/>
    </source>
</evidence>
<dbReference type="Pfam" id="PF01193">
    <property type="entry name" value="RNA_pol_L"/>
    <property type="match status" value="1"/>
</dbReference>
<dbReference type="InterPro" id="IPR011263">
    <property type="entry name" value="DNA-dir_RNA_pol_RpoA/D/Rpb3"/>
</dbReference>
<dbReference type="Gene3D" id="3.40.50.720">
    <property type="entry name" value="NAD(P)-binding Rossmann-like Domain"/>
    <property type="match status" value="1"/>
</dbReference>
<evidence type="ECO:0000256" key="4">
    <source>
        <dbReference type="ARBA" id="ARBA00015203"/>
    </source>
</evidence>
<dbReference type="InterPro" id="IPR037078">
    <property type="entry name" value="NEDD8-ac_enz1_catalyticsu_C"/>
</dbReference>
<dbReference type="InterPro" id="IPR050518">
    <property type="entry name" value="Rpo3/RPB3_RNA_Pol_subunit"/>
</dbReference>
<dbReference type="GO" id="GO:0006351">
    <property type="term" value="P:DNA-templated transcription"/>
    <property type="evidence" value="ECO:0007669"/>
    <property type="project" value="InterPro"/>
</dbReference>
<evidence type="ECO:0000313" key="18">
    <source>
        <dbReference type="Proteomes" id="UP000010422"/>
    </source>
</evidence>
<evidence type="ECO:0000256" key="13">
    <source>
        <dbReference type="ARBA" id="ARBA00023624"/>
    </source>
</evidence>
<dbReference type="FunFam" id="2.170.120.12:FF:000003">
    <property type="entry name" value="Dna-directed rna polymerases i and iii subunit"/>
    <property type="match status" value="1"/>
</dbReference>
<dbReference type="SUPFAM" id="SSF69572">
    <property type="entry name" value="Activating enzymes of the ubiquitin-like proteins"/>
    <property type="match status" value="1"/>
</dbReference>
<evidence type="ECO:0000256" key="8">
    <source>
        <dbReference type="ARBA" id="ARBA00022741"/>
    </source>
</evidence>
<accession>L0PAU5</accession>
<dbReference type="CDD" id="cd01488">
    <property type="entry name" value="Uba3_RUB"/>
    <property type="match status" value="1"/>
</dbReference>
<evidence type="ECO:0000256" key="14">
    <source>
        <dbReference type="ARBA" id="ARBA00024626"/>
    </source>
</evidence>
<dbReference type="UniPathway" id="UPA00885"/>
<dbReference type="InterPro" id="IPR000594">
    <property type="entry name" value="ThiF_NAD_FAD-bd"/>
</dbReference>
<dbReference type="GO" id="GO:0005524">
    <property type="term" value="F:ATP binding"/>
    <property type="evidence" value="ECO:0007669"/>
    <property type="project" value="UniProtKB-KW"/>
</dbReference>
<comment type="subcellular location">
    <subcellularLocation>
        <location evidence="1">Nucleus</location>
    </subcellularLocation>
</comment>
<feature type="domain" description="DNA-directed RNA polymerase RpoA/D/Rpb3-type" evidence="16">
    <location>
        <begin position="1"/>
        <end position="285"/>
    </location>
</feature>
<dbReference type="GO" id="GO:0003899">
    <property type="term" value="F:DNA-directed RNA polymerase activity"/>
    <property type="evidence" value="ECO:0007669"/>
    <property type="project" value="InterPro"/>
</dbReference>
<dbReference type="Pfam" id="PF01000">
    <property type="entry name" value="RNA_pol_A_bac"/>
    <property type="match status" value="1"/>
</dbReference>
<dbReference type="PROSITE" id="PS00446">
    <property type="entry name" value="RNA_POL_D_30KD"/>
    <property type="match status" value="1"/>
</dbReference>
<dbReference type="PANTHER" id="PTHR11800:SF13">
    <property type="entry name" value="DNA-DIRECTED RNA POLYMERASES I AND III SUBUNIT RPAC1"/>
    <property type="match status" value="1"/>
</dbReference>
<keyword evidence="12" id="KW-0539">Nucleus</keyword>
<dbReference type="InterPro" id="IPR030468">
    <property type="entry name" value="Uba3_N"/>
</dbReference>
<dbReference type="GO" id="GO:0005666">
    <property type="term" value="C:RNA polymerase III complex"/>
    <property type="evidence" value="ECO:0007669"/>
    <property type="project" value="TreeGrafter"/>
</dbReference>
<feature type="non-terminal residue" evidence="17">
    <location>
        <position position="578"/>
    </location>
</feature>
<dbReference type="HAMAP" id="MF_00320">
    <property type="entry name" value="RNApol_arch_Rpo3"/>
    <property type="match status" value="1"/>
</dbReference>
<evidence type="ECO:0000256" key="7">
    <source>
        <dbReference type="ARBA" id="ARBA00022598"/>
    </source>
</evidence>
<proteinExistence type="inferred from homology"/>
<dbReference type="GO" id="GO:0003677">
    <property type="term" value="F:DNA binding"/>
    <property type="evidence" value="ECO:0007669"/>
    <property type="project" value="InterPro"/>
</dbReference>
<dbReference type="InParanoid" id="L0PAU5"/>
<dbReference type="EMBL" id="CAKM01000187">
    <property type="protein sequence ID" value="CCJ29483.1"/>
    <property type="molecule type" value="Genomic_DNA"/>
</dbReference>
<dbReference type="GO" id="GO:0005736">
    <property type="term" value="C:RNA polymerase I complex"/>
    <property type="evidence" value="ECO:0007669"/>
    <property type="project" value="TreeGrafter"/>
</dbReference>
<keyword evidence="9" id="KW-0833">Ubl conjugation pathway</keyword>
<dbReference type="GO" id="GO:0045116">
    <property type="term" value="P:protein neddylation"/>
    <property type="evidence" value="ECO:0007669"/>
    <property type="project" value="UniProtKB-UniPathway"/>
</dbReference>
<evidence type="ECO:0000256" key="9">
    <source>
        <dbReference type="ARBA" id="ARBA00022786"/>
    </source>
</evidence>
<dbReference type="SUPFAM" id="SSF55257">
    <property type="entry name" value="RBP11-like subunits of RNA polymerase"/>
    <property type="match status" value="1"/>
</dbReference>
<dbReference type="InterPro" id="IPR036643">
    <property type="entry name" value="RNApol_insert_sf"/>
</dbReference>
<evidence type="ECO:0000256" key="12">
    <source>
        <dbReference type="ARBA" id="ARBA00023242"/>
    </source>
</evidence>
<evidence type="ECO:0000256" key="15">
    <source>
        <dbReference type="ARBA" id="ARBA00025804"/>
    </source>
</evidence>
<dbReference type="GO" id="GO:0055029">
    <property type="term" value="C:nuclear DNA-directed RNA polymerase complex"/>
    <property type="evidence" value="ECO:0007669"/>
    <property type="project" value="UniProtKB-ARBA"/>
</dbReference>
<dbReference type="Proteomes" id="UP000010422">
    <property type="component" value="Unassembled WGS sequence"/>
</dbReference>
<organism evidence="18">
    <name type="scientific">Pneumocystis jirovecii</name>
    <name type="common">Human pneumocystis pneumonia agent</name>
    <dbReference type="NCBI Taxonomy" id="42068"/>
    <lineage>
        <taxon>Eukaryota</taxon>
        <taxon>Fungi</taxon>
        <taxon>Dikarya</taxon>
        <taxon>Ascomycota</taxon>
        <taxon>Taphrinomycotina</taxon>
        <taxon>Pneumocystomycetes</taxon>
        <taxon>Pneumocystaceae</taxon>
        <taxon>Pneumocystis</taxon>
    </lineage>
</organism>
<dbReference type="Gene3D" id="2.170.120.12">
    <property type="entry name" value="DNA-directed RNA polymerase, insert domain"/>
    <property type="match status" value="1"/>
</dbReference>
<dbReference type="Pfam" id="PF00899">
    <property type="entry name" value="ThiF"/>
    <property type="match status" value="1"/>
</dbReference>
<dbReference type="InterPro" id="IPR033901">
    <property type="entry name" value="RNAPI/III_AC40"/>
</dbReference>
<dbReference type="GO" id="GO:0019781">
    <property type="term" value="F:NEDD8 activating enzyme activity"/>
    <property type="evidence" value="ECO:0007669"/>
    <property type="project" value="UniProtKB-EC"/>
</dbReference>
<gene>
    <name evidence="17" type="ORF">PNEJI1_001554</name>
</gene>
<dbReference type="InterPro" id="IPR036603">
    <property type="entry name" value="RBP11-like"/>
</dbReference>
<dbReference type="SMART" id="SM00662">
    <property type="entry name" value="RPOLD"/>
    <property type="match status" value="1"/>
</dbReference>
<evidence type="ECO:0000256" key="11">
    <source>
        <dbReference type="ARBA" id="ARBA00023163"/>
    </source>
</evidence>
<dbReference type="CDD" id="cd07032">
    <property type="entry name" value="RNAP_I_II_AC40"/>
    <property type="match status" value="1"/>
</dbReference>
<dbReference type="GO" id="GO:0016887">
    <property type="term" value="F:ATP hydrolysis activity"/>
    <property type="evidence" value="ECO:0007669"/>
    <property type="project" value="UniProtKB-ARBA"/>
</dbReference>
<dbReference type="STRING" id="1209962.L0PAU5"/>
<keyword evidence="6" id="KW-0240">DNA-directed RNA polymerase</keyword>
<evidence type="ECO:0000256" key="2">
    <source>
        <dbReference type="ARBA" id="ARBA00005032"/>
    </source>
</evidence>
<protein>
    <recommendedName>
        <fullName evidence="5">DNA-directed RNA polymerases I and III subunit RPAC1</fullName>
        <ecNumber evidence="13">6.2.1.64</ecNumber>
    </recommendedName>
    <alternativeName>
        <fullName evidence="4">NEDD8-activating enzyme E1 catalytic subunit</fullName>
    </alternativeName>
</protein>
<dbReference type="FunFam" id="1.10.10.520:FF:000001">
    <property type="entry name" value="NEDD8-activating enzyme E1 catalytic subunit"/>
    <property type="match status" value="1"/>
</dbReference>
<comment type="similarity">
    <text evidence="15">Belongs to the archaeal Rpo3/eukaryotic RPB3 RNA polymerase subunit family.</text>
</comment>
<dbReference type="PANTHER" id="PTHR11800">
    <property type="entry name" value="DNA-DIRECTED RNA POLYMERASE"/>
    <property type="match status" value="1"/>
</dbReference>
<dbReference type="InterPro" id="IPR011262">
    <property type="entry name" value="DNA-dir_RNA_pol_insert"/>
</dbReference>
<evidence type="ECO:0000256" key="3">
    <source>
        <dbReference type="ARBA" id="ARBA00006310"/>
    </source>
</evidence>